<feature type="domain" description="TOG" evidence="7">
    <location>
        <begin position="6"/>
        <end position="230"/>
    </location>
</feature>
<keyword evidence="8" id="KW-1185">Reference proteome</keyword>
<dbReference type="InterPro" id="IPR024395">
    <property type="entry name" value="CLASP_N_dom"/>
</dbReference>
<evidence type="ECO:0000259" key="7">
    <source>
        <dbReference type="SMART" id="SM01349"/>
    </source>
</evidence>
<keyword evidence="4" id="KW-0206">Cytoskeleton</keyword>
<dbReference type="InterPro" id="IPR011989">
    <property type="entry name" value="ARM-like"/>
</dbReference>
<dbReference type="PANTHER" id="PTHR21567">
    <property type="entry name" value="CLASP"/>
    <property type="match status" value="1"/>
</dbReference>
<evidence type="ECO:0000256" key="2">
    <source>
        <dbReference type="ARBA" id="ARBA00022490"/>
    </source>
</evidence>
<dbReference type="InterPro" id="IPR016024">
    <property type="entry name" value="ARM-type_fold"/>
</dbReference>
<dbReference type="PANTHER" id="PTHR21567:SF9">
    <property type="entry name" value="CLIP-ASSOCIATING PROTEIN"/>
    <property type="match status" value="1"/>
</dbReference>
<dbReference type="InterPro" id="IPR034085">
    <property type="entry name" value="TOG"/>
</dbReference>
<feature type="region of interest" description="Disordered" evidence="6">
    <location>
        <begin position="646"/>
        <end position="752"/>
    </location>
</feature>
<feature type="compositionally biased region" description="Low complexity" evidence="6">
    <location>
        <begin position="556"/>
        <end position="575"/>
    </location>
</feature>
<evidence type="ECO:0000256" key="4">
    <source>
        <dbReference type="ARBA" id="ARBA00023212"/>
    </source>
</evidence>
<feature type="compositionally biased region" description="Polar residues" evidence="6">
    <location>
        <begin position="281"/>
        <end position="305"/>
    </location>
</feature>
<organism evidence="8 9">
    <name type="scientific">Limulus polyphemus</name>
    <name type="common">Atlantic horseshoe crab</name>
    <dbReference type="NCBI Taxonomy" id="6850"/>
    <lineage>
        <taxon>Eukaryota</taxon>
        <taxon>Metazoa</taxon>
        <taxon>Ecdysozoa</taxon>
        <taxon>Arthropoda</taxon>
        <taxon>Chelicerata</taxon>
        <taxon>Merostomata</taxon>
        <taxon>Xiphosura</taxon>
        <taxon>Limulidae</taxon>
        <taxon>Limulus</taxon>
    </lineage>
</organism>
<feature type="compositionally biased region" description="Low complexity" evidence="6">
    <location>
        <begin position="681"/>
        <end position="697"/>
    </location>
</feature>
<dbReference type="RefSeq" id="XP_022240534.1">
    <property type="nucleotide sequence ID" value="XM_022384826.1"/>
</dbReference>
<dbReference type="Pfam" id="PF12348">
    <property type="entry name" value="CLASP_N"/>
    <property type="match status" value="2"/>
</dbReference>
<evidence type="ECO:0000256" key="5">
    <source>
        <dbReference type="PROSITE-ProRule" id="PRU00103"/>
    </source>
</evidence>
<evidence type="ECO:0000313" key="9">
    <source>
        <dbReference type="RefSeq" id="XP_022240533.1"/>
    </source>
</evidence>
<feature type="domain" description="TOG" evidence="7">
    <location>
        <begin position="836"/>
        <end position="1068"/>
    </location>
</feature>
<feature type="compositionally biased region" description="Low complexity" evidence="6">
    <location>
        <begin position="246"/>
        <end position="269"/>
    </location>
</feature>
<evidence type="ECO:0000256" key="6">
    <source>
        <dbReference type="SAM" id="MobiDB-lite"/>
    </source>
</evidence>
<proteinExistence type="predicted"/>
<feature type="compositionally biased region" description="Polar residues" evidence="6">
    <location>
        <begin position="579"/>
        <end position="594"/>
    </location>
</feature>
<sequence>MTNLDEYVPHLDIQDTKKRIQLGDDIIKYLENPVNSIECEEFAGFVDSVASWLNSSNFKVSQNGLTILTLLADRMKDDFRPYISTVLSATVDRMGDSKDQVREQAKEFLLKLMSDVSSPQHMFEKLMPVFNHKNWKVREEILICLQDTLVRHGSHSLTLSKLMPSVVKLLSDPNSQVRETANNTVVEIYKHVGEKVRHDLMKKYNIPAAKLQGIFAKFDEIKTSGAFLPSASFDPVGHRGDDDIDSGSQHSESSDVESSSKSSAKRASSAPPPRRAMLSTPKHTPSSSTLQRKPSAKNSSGKATLSVSVAAGAADEEMFMRAFDDVPRVQLYSGRELENELGKIKETLSDPNNDWGKRVEAMKRLRSLIIAGAIEYEELFPSLRQLEVAFQSSLKDLRSQVVREACITIAYLSQQLGIKFDHFSEAVLQCLISLIPNCAKIMSTAGIVAIRFIIQHTHGSRLIPIITSNLTSKSKEIRKVCCEFLDQLLHTWPTHTLERHIAILQEAIRKGLSDADPEARAYSRKAFWGFADHFKEQADSLLSSLDSSKQRMLQGGLSLSSSSSNNSLSGTGKSGSIRHGSSSTTGSVENLSRTSGRRSGIPIFNSPKTDSKGYIPSPFRSNSAIDVAAAKRAKARAYGMSTHLVRGSGASLPRRDSRRDNTLTALTSPERLGRSRAKGASQSQPSSRSGSPSSRLSYNTYQEAGSSGRVRRKSGIPMATGTSRETSPTRSLHGGHERRLSGSYRSRPFLGAGERHHPTTIITSAPVMAEKILQQSKEAESAMADALVSDGVNYDPYIRISSRRRFSAFDDQSDESETSSVCSDRSFSSYGGRHIDDVPEIIYNLGSIHWSERKEGLIGLCALLRSSRMLSLEELKRVTDIFTKMFMDPHTKVFTLFLDALHELIHVHQLDLHGWLYILLTRLFVKSGTDTVTSVQTKIKKTLDLIRDSFPSDDLFHIIIRFLNDPTQTPNNKVKMTVLHFLHSLLRIMDPNEFSSSSHETKQAITKIISWTADPKNNDLRKFAQDVIIGLFNVNTPEFSMLLNQLSKSYQDSAFKLLSSRRRGSMDSNSAFNMRSPPSPITATLHSPNTAARYNRSRSGTPQDHLLSYEDTESLNPEEIYNSLKMTSAEIQKYSLDTYEKDFNSKDGRQKIKDAWIRDSVSQDSGISQSSVPDGRQDLVQDRLKYFRMQSPKCSPFEYSPTHYKEQVLYEIVT</sequence>
<dbReference type="Pfam" id="PF21040">
    <property type="entry name" value="CEP104-like_TOG"/>
    <property type="match status" value="1"/>
</dbReference>
<name>A0ABM1SA78_LIMPO</name>
<reference evidence="9 10" key="1">
    <citation type="submission" date="2025-05" db="UniProtKB">
        <authorList>
            <consortium name="RefSeq"/>
        </authorList>
    </citation>
    <scope>IDENTIFICATION</scope>
    <source>
        <tissue evidence="9 10">Muscle</tissue>
    </source>
</reference>
<feature type="repeat" description="HEAT" evidence="5">
    <location>
        <begin position="162"/>
        <end position="200"/>
    </location>
</feature>
<protein>
    <submittedName>
        <fullName evidence="9 10">CLIP-associating protein 1-like isoform X1</fullName>
    </submittedName>
</protein>
<comment type="subcellular location">
    <subcellularLocation>
        <location evidence="1">Cytoplasm</location>
        <location evidence="1">Cytoskeleton</location>
    </subcellularLocation>
</comment>
<dbReference type="InterPro" id="IPR021133">
    <property type="entry name" value="HEAT_type_2"/>
</dbReference>
<gene>
    <name evidence="9 10" type="primary">LOC106458567</name>
</gene>
<keyword evidence="3" id="KW-0677">Repeat</keyword>
<evidence type="ECO:0000256" key="1">
    <source>
        <dbReference type="ARBA" id="ARBA00004245"/>
    </source>
</evidence>
<evidence type="ECO:0000313" key="10">
    <source>
        <dbReference type="RefSeq" id="XP_022240534.1"/>
    </source>
</evidence>
<feature type="region of interest" description="Disordered" evidence="6">
    <location>
        <begin position="1064"/>
        <end position="1104"/>
    </location>
</feature>
<dbReference type="Gene3D" id="1.25.10.10">
    <property type="entry name" value="Leucine-rich Repeat Variant"/>
    <property type="match status" value="3"/>
</dbReference>
<feature type="domain" description="TOG" evidence="7">
    <location>
        <begin position="333"/>
        <end position="566"/>
    </location>
</feature>
<feature type="compositionally biased region" description="Polar residues" evidence="6">
    <location>
        <begin position="1081"/>
        <end position="1102"/>
    </location>
</feature>
<dbReference type="PROSITE" id="PS50077">
    <property type="entry name" value="HEAT_REPEAT"/>
    <property type="match status" value="1"/>
</dbReference>
<evidence type="ECO:0000313" key="8">
    <source>
        <dbReference type="Proteomes" id="UP000694941"/>
    </source>
</evidence>
<feature type="region of interest" description="Disordered" evidence="6">
    <location>
        <begin position="556"/>
        <end position="620"/>
    </location>
</feature>
<dbReference type="RefSeq" id="XP_022240533.1">
    <property type="nucleotide sequence ID" value="XM_022384825.1"/>
</dbReference>
<accession>A0ABM1SA78</accession>
<dbReference type="Proteomes" id="UP000694941">
    <property type="component" value="Unplaced"/>
</dbReference>
<feature type="compositionally biased region" description="Polar residues" evidence="6">
    <location>
        <begin position="720"/>
        <end position="730"/>
    </location>
</feature>
<dbReference type="GeneID" id="106458567"/>
<evidence type="ECO:0000256" key="3">
    <source>
        <dbReference type="ARBA" id="ARBA00022737"/>
    </source>
</evidence>
<dbReference type="SUPFAM" id="SSF48371">
    <property type="entry name" value="ARM repeat"/>
    <property type="match status" value="1"/>
</dbReference>
<keyword evidence="2" id="KW-0963">Cytoplasm</keyword>
<feature type="region of interest" description="Disordered" evidence="6">
    <location>
        <begin position="232"/>
        <end position="305"/>
    </location>
</feature>
<dbReference type="SMART" id="SM01349">
    <property type="entry name" value="TOG"/>
    <property type="match status" value="3"/>
</dbReference>